<feature type="compositionally biased region" description="Acidic residues" evidence="1">
    <location>
        <begin position="58"/>
        <end position="75"/>
    </location>
</feature>
<name>A0A392RYZ0_9FABA</name>
<sequence length="82" mass="8892">AASAPMTRKEMIASLEANCKELDEKKMLFERMIHALRLEEAVVEVENAVVDEGQADNAGDDDMEADSKAEDEDSDTSGSTSV</sequence>
<accession>A0A392RYZ0</accession>
<protein>
    <recommendedName>
        <fullName evidence="4">Envelope-like protein</fullName>
    </recommendedName>
</protein>
<keyword evidence="3" id="KW-1185">Reference proteome</keyword>
<dbReference type="EMBL" id="LXQA010286452">
    <property type="protein sequence ID" value="MCI41000.1"/>
    <property type="molecule type" value="Genomic_DNA"/>
</dbReference>
<feature type="non-terminal residue" evidence="2">
    <location>
        <position position="1"/>
    </location>
</feature>
<reference evidence="2 3" key="1">
    <citation type="journal article" date="2018" name="Front. Plant Sci.">
        <title>Red Clover (Trifolium pratense) and Zigzag Clover (T. medium) - A Picture of Genomic Similarities and Differences.</title>
        <authorList>
            <person name="Dluhosova J."/>
            <person name="Istvanek J."/>
            <person name="Nedelnik J."/>
            <person name="Repkova J."/>
        </authorList>
    </citation>
    <scope>NUCLEOTIDE SEQUENCE [LARGE SCALE GENOMIC DNA]</scope>
    <source>
        <strain evidence="3">cv. 10/8</strain>
        <tissue evidence="2">Leaf</tissue>
    </source>
</reference>
<proteinExistence type="predicted"/>
<evidence type="ECO:0000313" key="3">
    <source>
        <dbReference type="Proteomes" id="UP000265520"/>
    </source>
</evidence>
<evidence type="ECO:0000313" key="2">
    <source>
        <dbReference type="EMBL" id="MCI41000.1"/>
    </source>
</evidence>
<comment type="caution">
    <text evidence="2">The sequence shown here is derived from an EMBL/GenBank/DDBJ whole genome shotgun (WGS) entry which is preliminary data.</text>
</comment>
<organism evidence="2 3">
    <name type="scientific">Trifolium medium</name>
    <dbReference type="NCBI Taxonomy" id="97028"/>
    <lineage>
        <taxon>Eukaryota</taxon>
        <taxon>Viridiplantae</taxon>
        <taxon>Streptophyta</taxon>
        <taxon>Embryophyta</taxon>
        <taxon>Tracheophyta</taxon>
        <taxon>Spermatophyta</taxon>
        <taxon>Magnoliopsida</taxon>
        <taxon>eudicotyledons</taxon>
        <taxon>Gunneridae</taxon>
        <taxon>Pentapetalae</taxon>
        <taxon>rosids</taxon>
        <taxon>fabids</taxon>
        <taxon>Fabales</taxon>
        <taxon>Fabaceae</taxon>
        <taxon>Papilionoideae</taxon>
        <taxon>50 kb inversion clade</taxon>
        <taxon>NPAAA clade</taxon>
        <taxon>Hologalegina</taxon>
        <taxon>IRL clade</taxon>
        <taxon>Trifolieae</taxon>
        <taxon>Trifolium</taxon>
    </lineage>
</organism>
<evidence type="ECO:0008006" key="4">
    <source>
        <dbReference type="Google" id="ProtNLM"/>
    </source>
</evidence>
<feature type="region of interest" description="Disordered" evidence="1">
    <location>
        <begin position="49"/>
        <end position="82"/>
    </location>
</feature>
<dbReference type="Proteomes" id="UP000265520">
    <property type="component" value="Unassembled WGS sequence"/>
</dbReference>
<evidence type="ECO:0000256" key="1">
    <source>
        <dbReference type="SAM" id="MobiDB-lite"/>
    </source>
</evidence>
<dbReference type="AlphaFoldDB" id="A0A392RYZ0"/>